<evidence type="ECO:0000256" key="4">
    <source>
        <dbReference type="SAM" id="Phobius"/>
    </source>
</evidence>
<dbReference type="GO" id="GO:0030246">
    <property type="term" value="F:carbohydrate binding"/>
    <property type="evidence" value="ECO:0007669"/>
    <property type="project" value="UniProtKB-KW"/>
</dbReference>
<keyword evidence="4" id="KW-0812">Transmembrane</keyword>
<dbReference type="OrthoDB" id="5970528at2759"/>
<keyword evidence="2" id="KW-0677">Repeat</keyword>
<gene>
    <name evidence="6" type="ORF">OFUS_LOCUS22537</name>
</gene>
<feature type="chain" id="PRO_5043949854" evidence="5">
    <location>
        <begin position="25"/>
        <end position="546"/>
    </location>
</feature>
<feature type="compositionally biased region" description="Polar residues" evidence="3">
    <location>
        <begin position="257"/>
        <end position="267"/>
    </location>
</feature>
<dbReference type="InterPro" id="IPR043159">
    <property type="entry name" value="Lectin_gal-bd_sf"/>
</dbReference>
<dbReference type="PANTHER" id="PTHR46780">
    <property type="entry name" value="PROTEIN EVA-1"/>
    <property type="match status" value="1"/>
</dbReference>
<dbReference type="CDD" id="cd22828">
    <property type="entry name" value="Gal_Rha_Lectin_EVA1_EVA1C_rpt1"/>
    <property type="match status" value="1"/>
</dbReference>
<keyword evidence="1" id="KW-0430">Lectin</keyword>
<feature type="region of interest" description="Disordered" evidence="3">
    <location>
        <begin position="469"/>
        <end position="492"/>
    </location>
</feature>
<evidence type="ECO:0000256" key="2">
    <source>
        <dbReference type="ARBA" id="ARBA00022737"/>
    </source>
</evidence>
<feature type="compositionally biased region" description="Basic and acidic residues" evidence="3">
    <location>
        <begin position="469"/>
        <end position="479"/>
    </location>
</feature>
<dbReference type="Proteomes" id="UP000749559">
    <property type="component" value="Unassembled WGS sequence"/>
</dbReference>
<evidence type="ECO:0000313" key="6">
    <source>
        <dbReference type="EMBL" id="CAH1798386.1"/>
    </source>
</evidence>
<dbReference type="FunFam" id="2.60.120.740:FF:000003">
    <property type="entry name" value="Protein eva-1 homolog C"/>
    <property type="match status" value="1"/>
</dbReference>
<keyword evidence="4" id="KW-1133">Transmembrane helix</keyword>
<dbReference type="PROSITE" id="PS50228">
    <property type="entry name" value="SUEL_LECTIN"/>
    <property type="match status" value="2"/>
</dbReference>
<name>A0A8J1TE86_OWEFU</name>
<dbReference type="Gene3D" id="2.60.120.740">
    <property type="match status" value="2"/>
</dbReference>
<dbReference type="EMBL" id="CAIIXF020000011">
    <property type="protein sequence ID" value="CAH1798386.1"/>
    <property type="molecule type" value="Genomic_DNA"/>
</dbReference>
<feature type="region of interest" description="Disordered" evidence="3">
    <location>
        <begin position="516"/>
        <end position="546"/>
    </location>
</feature>
<feature type="transmembrane region" description="Helical" evidence="4">
    <location>
        <begin position="406"/>
        <end position="431"/>
    </location>
</feature>
<evidence type="ECO:0000256" key="3">
    <source>
        <dbReference type="SAM" id="MobiDB-lite"/>
    </source>
</evidence>
<dbReference type="Pfam" id="PF02140">
    <property type="entry name" value="SUEL_Lectin"/>
    <property type="match status" value="2"/>
</dbReference>
<reference evidence="6" key="1">
    <citation type="submission" date="2022-03" db="EMBL/GenBank/DDBJ databases">
        <authorList>
            <person name="Martin C."/>
        </authorList>
    </citation>
    <scope>NUCLEOTIDE SEQUENCE</scope>
</reference>
<feature type="compositionally biased region" description="Basic residues" evidence="3">
    <location>
        <begin position="285"/>
        <end position="309"/>
    </location>
</feature>
<proteinExistence type="predicted"/>
<dbReference type="CDD" id="cd22829">
    <property type="entry name" value="Gal_Rha_Lectin_EVA1_EVA1C_rpt2"/>
    <property type="match status" value="1"/>
</dbReference>
<feature type="compositionally biased region" description="Basic and acidic residues" evidence="3">
    <location>
        <begin position="524"/>
        <end position="536"/>
    </location>
</feature>
<protein>
    <submittedName>
        <fullName evidence="6">Uncharacterized protein</fullName>
    </submittedName>
</protein>
<feature type="region of interest" description="Disordered" evidence="3">
    <location>
        <begin position="257"/>
        <end position="325"/>
    </location>
</feature>
<feature type="signal peptide" evidence="5">
    <location>
        <begin position="1"/>
        <end position="24"/>
    </location>
</feature>
<comment type="caution">
    <text evidence="6">The sequence shown here is derived from an EMBL/GenBank/DDBJ whole genome shotgun (WGS) entry which is preliminary data.</text>
</comment>
<evidence type="ECO:0000256" key="5">
    <source>
        <dbReference type="SAM" id="SignalP"/>
    </source>
</evidence>
<keyword evidence="4" id="KW-0472">Membrane</keyword>
<dbReference type="AlphaFoldDB" id="A0A8J1TE86"/>
<keyword evidence="5" id="KW-0732">Signal</keyword>
<feature type="compositionally biased region" description="Basic and acidic residues" evidence="3">
    <location>
        <begin position="310"/>
        <end position="325"/>
    </location>
</feature>
<feature type="compositionally biased region" description="Polar residues" evidence="3">
    <location>
        <begin position="480"/>
        <end position="492"/>
    </location>
</feature>
<evidence type="ECO:0000313" key="7">
    <source>
        <dbReference type="Proteomes" id="UP000749559"/>
    </source>
</evidence>
<accession>A0A8J1TE86</accession>
<dbReference type="InterPro" id="IPR000922">
    <property type="entry name" value="Lectin_gal-bd_dom"/>
</dbReference>
<organism evidence="6 7">
    <name type="scientific">Owenia fusiformis</name>
    <name type="common">Polychaete worm</name>
    <dbReference type="NCBI Taxonomy" id="6347"/>
    <lineage>
        <taxon>Eukaryota</taxon>
        <taxon>Metazoa</taxon>
        <taxon>Spiralia</taxon>
        <taxon>Lophotrochozoa</taxon>
        <taxon>Annelida</taxon>
        <taxon>Polychaeta</taxon>
        <taxon>Sedentaria</taxon>
        <taxon>Canalipalpata</taxon>
        <taxon>Sabellida</taxon>
        <taxon>Oweniida</taxon>
        <taxon>Oweniidae</taxon>
        <taxon>Owenia</taxon>
    </lineage>
</organism>
<sequence length="546" mass="61698">MRFMAHGILLQVLISVFLMTATMASNGGLLSSTLFTFQERACEGDHLHIRCPEGTTISVQFAQYGRQIPSHQLCPPRSSGGQGQHSSNVKVNWNEDTNCISPSSLQVLLDECQDQRKCHVQASTPTFGPDPCRGTSKYLEVAYKCRPNEFHSRITCEGEKMQLWCEKSTRIAVYSAMFGRGEHGTLECPATSRGSKIECQSDYTLEEVMQRCHGKRKCRLPASEAIFGDPCTRGTQKYLNVVYTCVPKKILKSLQRTRIPSDTSPSTIGLPASDTQRVKPDSVPGRRKHNKKRRRKKNKNRKNRKKNRNRDKSRSVKKDKDRGIENGEAGFFPEISTVNLKNVLTYTTAPAVKDQPSVRTTNTTKLNCMNETTGISISASKSRDGIGFLTNWISTAKFLGENKEKFILYFTVSMVLGLALLLLIIIFRLVYLRRRDASQGKLDVTEPIPSPLHTLRPNCSIRMRVDDRTFTSDTSRSDQTDNGTDTLRQNSHAQTLRNEFRGTTFRNDYGNGVYENSNSNAFRNDFRNDSLRRDPGTMRSLNHYYG</sequence>
<evidence type="ECO:0000256" key="1">
    <source>
        <dbReference type="ARBA" id="ARBA00022734"/>
    </source>
</evidence>
<keyword evidence="7" id="KW-1185">Reference proteome</keyword>